<organism evidence="2">
    <name type="scientific">hydrothermal vent metagenome</name>
    <dbReference type="NCBI Taxonomy" id="652676"/>
    <lineage>
        <taxon>unclassified sequences</taxon>
        <taxon>metagenomes</taxon>
        <taxon>ecological metagenomes</taxon>
    </lineage>
</organism>
<proteinExistence type="predicted"/>
<dbReference type="GO" id="GO:0006270">
    <property type="term" value="P:DNA replication initiation"/>
    <property type="evidence" value="ECO:0007669"/>
    <property type="project" value="InterPro"/>
</dbReference>
<dbReference type="GO" id="GO:0006275">
    <property type="term" value="P:regulation of DNA replication"/>
    <property type="evidence" value="ECO:0007669"/>
    <property type="project" value="InterPro"/>
</dbReference>
<name>A0A3B0TYJ7_9ZZZZ</name>
<dbReference type="CDD" id="cd06571">
    <property type="entry name" value="Bac_DnaA_C"/>
    <property type="match status" value="1"/>
</dbReference>
<reference evidence="2" key="1">
    <citation type="submission" date="2018-06" db="EMBL/GenBank/DDBJ databases">
        <authorList>
            <person name="Zhirakovskaya E."/>
        </authorList>
    </citation>
    <scope>NUCLEOTIDE SEQUENCE</scope>
</reference>
<evidence type="ECO:0000259" key="1">
    <source>
        <dbReference type="SMART" id="SM00760"/>
    </source>
</evidence>
<gene>
    <name evidence="2" type="ORF">MNBD_ALPHA09-1770</name>
</gene>
<dbReference type="GO" id="GO:0005524">
    <property type="term" value="F:ATP binding"/>
    <property type="evidence" value="ECO:0007669"/>
    <property type="project" value="InterPro"/>
</dbReference>
<evidence type="ECO:0000313" key="2">
    <source>
        <dbReference type="EMBL" id="VAW13614.1"/>
    </source>
</evidence>
<dbReference type="InterPro" id="IPR010921">
    <property type="entry name" value="Trp_repressor/repl_initiator"/>
</dbReference>
<dbReference type="InterPro" id="IPR013159">
    <property type="entry name" value="DnaA_C"/>
</dbReference>
<dbReference type="Pfam" id="PF08299">
    <property type="entry name" value="Bac_DnaA_C"/>
    <property type="match status" value="1"/>
</dbReference>
<dbReference type="GO" id="GO:0043565">
    <property type="term" value="F:sequence-specific DNA binding"/>
    <property type="evidence" value="ECO:0007669"/>
    <property type="project" value="InterPro"/>
</dbReference>
<accession>A0A3B0TYJ7</accession>
<protein>
    <recommendedName>
        <fullName evidence="1">Chromosomal replication initiator DnaA C-terminal domain-containing protein</fullName>
    </recommendedName>
</protein>
<dbReference type="AlphaFoldDB" id="A0A3B0TYJ7"/>
<feature type="domain" description="Chromosomal replication initiator DnaA C-terminal" evidence="1">
    <location>
        <begin position="35"/>
        <end position="104"/>
    </location>
</feature>
<dbReference type="Gene3D" id="1.10.1750.10">
    <property type="match status" value="1"/>
</dbReference>
<dbReference type="EMBL" id="UOEM01000062">
    <property type="protein sequence ID" value="VAW13614.1"/>
    <property type="molecule type" value="Genomic_DNA"/>
</dbReference>
<dbReference type="SMART" id="SM00760">
    <property type="entry name" value="Bac_DnaA_C"/>
    <property type="match status" value="1"/>
</dbReference>
<sequence length="134" mass="14558">MEALVSAKFSAQIPGRSPLSNEAAEIAVCGRGDIDIGALVSVVASGFSINPHFIIAPARNKARIALTRQVSMYIAHVALGLSLTEVGRKFRRDRTTAAHACRLVEDLRDDDDFDFALEHLEWAALKLTALTVKK</sequence>
<dbReference type="SUPFAM" id="SSF48295">
    <property type="entry name" value="TrpR-like"/>
    <property type="match status" value="1"/>
</dbReference>